<gene>
    <name evidence="3" type="ORF">A2Z42_01045</name>
</gene>
<comment type="caution">
    <text evidence="3">The sequence shown here is derived from an EMBL/GenBank/DDBJ whole genome shotgun (WGS) entry which is preliminary data.</text>
</comment>
<feature type="transmembrane region" description="Helical" evidence="2">
    <location>
        <begin position="12"/>
        <end position="36"/>
    </location>
</feature>
<name>A0A1G1WKT4_9BACT</name>
<keyword evidence="2" id="KW-0812">Transmembrane</keyword>
<keyword evidence="2" id="KW-0472">Membrane</keyword>
<dbReference type="EMBL" id="MHCU01000003">
    <property type="protein sequence ID" value="OGY28368.1"/>
    <property type="molecule type" value="Genomic_DNA"/>
</dbReference>
<evidence type="ECO:0000256" key="2">
    <source>
        <dbReference type="SAM" id="Phobius"/>
    </source>
</evidence>
<reference evidence="3 4" key="1">
    <citation type="journal article" date="2016" name="Nat. Commun.">
        <title>Thousands of microbial genomes shed light on interconnected biogeochemical processes in an aquifer system.</title>
        <authorList>
            <person name="Anantharaman K."/>
            <person name="Brown C.T."/>
            <person name="Hug L.A."/>
            <person name="Sharon I."/>
            <person name="Castelle C.J."/>
            <person name="Probst A.J."/>
            <person name="Thomas B.C."/>
            <person name="Singh A."/>
            <person name="Wilkins M.J."/>
            <person name="Karaoz U."/>
            <person name="Brodie E.L."/>
            <person name="Williams K.H."/>
            <person name="Hubbard S.S."/>
            <person name="Banfield J.F."/>
        </authorList>
    </citation>
    <scope>NUCLEOTIDE SEQUENCE [LARGE SCALE GENOMIC DNA]</scope>
</reference>
<evidence type="ECO:0000256" key="1">
    <source>
        <dbReference type="SAM" id="MobiDB-lite"/>
    </source>
</evidence>
<accession>A0A1G1WKT4</accession>
<feature type="compositionally biased region" description="Polar residues" evidence="1">
    <location>
        <begin position="48"/>
        <end position="94"/>
    </location>
</feature>
<proteinExistence type="predicted"/>
<organism evidence="3 4">
    <name type="scientific">Candidatus Woykebacteria bacterium RBG_19FT_COMBO_43_10</name>
    <dbReference type="NCBI Taxonomy" id="1802598"/>
    <lineage>
        <taxon>Bacteria</taxon>
        <taxon>Candidatus Woykeibacteriota</taxon>
    </lineage>
</organism>
<evidence type="ECO:0000313" key="3">
    <source>
        <dbReference type="EMBL" id="OGY28368.1"/>
    </source>
</evidence>
<keyword evidence="2" id="KW-1133">Transmembrane helix</keyword>
<dbReference type="AlphaFoldDB" id="A0A1G1WKT4"/>
<evidence type="ECO:0000313" key="4">
    <source>
        <dbReference type="Proteomes" id="UP000176645"/>
    </source>
</evidence>
<protein>
    <submittedName>
        <fullName evidence="3">Uncharacterized protein</fullName>
    </submittedName>
</protein>
<dbReference type="Proteomes" id="UP000176645">
    <property type="component" value="Unassembled WGS sequence"/>
</dbReference>
<sequence>MEDYPRTKLQSIFTYSLPLLVIGTLFAFIIGGGYLAREYFSGLKRAPNRTNTSDPSPNKLQVTTPKKTVAAPQTSKSKTRSDQNNATNNQTTVKKPTAPPETPKYVAVIQPFAFKNPVETQATFSIDFDVDITDKFQIRVQHPDGRFLDINKLQHDLYGSVFVFSVQPTDPYVSPIPGTWKLHFSAPEGSTYVIGVTQF</sequence>
<feature type="region of interest" description="Disordered" evidence="1">
    <location>
        <begin position="47"/>
        <end position="100"/>
    </location>
</feature>